<evidence type="ECO:0000313" key="3">
    <source>
        <dbReference type="Proteomes" id="UP000185779"/>
    </source>
</evidence>
<protein>
    <submittedName>
        <fullName evidence="2">Uncharacterized protein</fullName>
    </submittedName>
</protein>
<dbReference type="Proteomes" id="UP000185779">
    <property type="component" value="Unassembled WGS sequence"/>
</dbReference>
<organism evidence="2 3">
    <name type="scientific">Candidatus Syntropharchaeum butanivorans</name>
    <dbReference type="NCBI Taxonomy" id="1839936"/>
    <lineage>
        <taxon>Archaea</taxon>
        <taxon>Methanobacteriati</taxon>
        <taxon>Methanobacteriota</taxon>
        <taxon>Stenosarchaea group</taxon>
        <taxon>Methanomicrobia</taxon>
        <taxon>Methanosarcinales</taxon>
        <taxon>ANME-2 cluster</taxon>
        <taxon>Candidatus Syntropharchaeum</taxon>
    </lineage>
</organism>
<evidence type="ECO:0000313" key="2">
    <source>
        <dbReference type="EMBL" id="OFV66474.1"/>
    </source>
</evidence>
<sequence length="84" mass="9603">MHAKVKRLGDKLAEVDSLSRSGMEKNRGDGWERELVSVAFIIHERLLFMRGSDLGFDLGEGVKSKYSTDLIEEVIYLFSKHSSW</sequence>
<proteinExistence type="predicted"/>
<dbReference type="AlphaFoldDB" id="A0A1F2P5M7"/>
<accession>A0A1F2P5M7</accession>
<reference evidence="1" key="2">
    <citation type="journal article" date="2020" name="mSystems">
        <title>Genome- and Community-Level Interaction Insights into Carbon Utilization and Element Cycling Functions of Hydrothermarchaeota in Hydrothermal Sediment.</title>
        <authorList>
            <person name="Zhou Z."/>
            <person name="Liu Y."/>
            <person name="Xu W."/>
            <person name="Pan J."/>
            <person name="Luo Z.H."/>
            <person name="Li M."/>
        </authorList>
    </citation>
    <scope>NUCLEOTIDE SEQUENCE [LARGE SCALE GENOMIC DNA]</scope>
    <source>
        <strain evidence="1">HyVt-386</strain>
    </source>
</reference>
<comment type="caution">
    <text evidence="2">The sequence shown here is derived from an EMBL/GenBank/DDBJ whole genome shotgun (WGS) entry which is preliminary data.</text>
</comment>
<evidence type="ECO:0000313" key="1">
    <source>
        <dbReference type="EMBL" id="HEC57042.1"/>
    </source>
</evidence>
<dbReference type="EMBL" id="DRIE01000070">
    <property type="protein sequence ID" value="HEC57042.1"/>
    <property type="molecule type" value="Genomic_DNA"/>
</dbReference>
<dbReference type="EMBL" id="LYOR01000002">
    <property type="protein sequence ID" value="OFV66474.1"/>
    <property type="molecule type" value="Genomic_DNA"/>
</dbReference>
<gene>
    <name evidence="1" type="ORF">ENI32_04055</name>
    <name evidence="2" type="ORF">SBU_000441</name>
</gene>
<name>A0A1F2P5M7_9EURY</name>
<dbReference type="Proteomes" id="UP000885936">
    <property type="component" value="Unassembled WGS sequence"/>
</dbReference>
<keyword evidence="3" id="KW-1185">Reference proteome</keyword>
<reference evidence="2 3" key="1">
    <citation type="submission" date="2016-05" db="EMBL/GenBank/DDBJ databases">
        <title>Microbial consortia oxidize butane by reversing methanogenesis.</title>
        <authorList>
            <person name="Laso-Perez R."/>
            <person name="Richter M."/>
            <person name="Wegener G."/>
            <person name="Musat F."/>
        </authorList>
    </citation>
    <scope>NUCLEOTIDE SEQUENCE [LARGE SCALE GENOMIC DNA]</scope>
    <source>
        <strain evidence="2">BOX1</strain>
    </source>
</reference>